<dbReference type="SMART" id="SM00164">
    <property type="entry name" value="TBC"/>
    <property type="match status" value="1"/>
</dbReference>
<dbReference type="Gene3D" id="1.10.472.80">
    <property type="entry name" value="Ypt/Rab-GAP domain of gyp1p, domain 3"/>
    <property type="match status" value="1"/>
</dbReference>
<accession>A0A5K1VRK4</accession>
<dbReference type="FunFam" id="1.10.472.80:FF:000038">
    <property type="entry name" value="TBC1 domain family member 5"/>
    <property type="match status" value="1"/>
</dbReference>
<dbReference type="VEuPathDB" id="AmoebaDB:EHI7A_046450"/>
<dbReference type="VEuPathDB" id="AmoebaDB:EHI8A_051600"/>
<proteinExistence type="predicted"/>
<dbReference type="VEuPathDB" id="AmoebaDB:EHI_006780"/>
<dbReference type="PANTHER" id="PTHR22957">
    <property type="entry name" value="TBC1 DOMAIN FAMILY MEMBER GTPASE-ACTIVATING PROTEIN"/>
    <property type="match status" value="1"/>
</dbReference>
<gene>
    <name evidence="3" type="ORF">CL6EHI_006780</name>
</gene>
<evidence type="ECO:0000259" key="2">
    <source>
        <dbReference type="PROSITE" id="PS50086"/>
    </source>
</evidence>
<dbReference type="AlphaFoldDB" id="A0A5K1VRK4"/>
<dbReference type="FunFam" id="1.10.8.270:FF:000077">
    <property type="entry name" value="Rab GTPase activating protein, putative"/>
    <property type="match status" value="1"/>
</dbReference>
<dbReference type="OMA" id="PILLRWH"/>
<sequence>METTQKIFETMYVNDTSAKVIKKLALEGKMTRYNLRTIAWKIWLGVLPLPVNSVWTSKMNNERKRYHELVKKYENETYVVDPLLSGSSNNERDELKKKIKKDIDRLYNSIEFYCDNEIRTKISNALYIFAREHDDLGYQQGFHEIMGIFIRELVLDSELIQNNTIERGILHTVICLNEIEADTFILFEKLMTILGVFYEQKRIKDSSTTSLIHFKCEKLFQSIAKYDPKYFATLIRHNIVPAVFGLRWIRMLYAREFHIDDVVILWDAIFAFGHQLKLVDSLFIVMMLYVRNDIVERDDESYSLRRLMKYPPVEDIKLLIELAVALAEHRVSISGTSICMRVDQNSLLVDQPIDWLSKKKCSRDSDKIEESLLQKLGTIQRKLVLVDREEKINTQELLNIASDLSKIIDTMK</sequence>
<dbReference type="GO" id="GO:0005096">
    <property type="term" value="F:GTPase activator activity"/>
    <property type="evidence" value="ECO:0007669"/>
    <property type="project" value="UniProtKB-KW"/>
</dbReference>
<dbReference type="InterPro" id="IPR000195">
    <property type="entry name" value="Rab-GAP-TBC_dom"/>
</dbReference>
<dbReference type="InterPro" id="IPR035969">
    <property type="entry name" value="Rab-GAP_TBC_sf"/>
</dbReference>
<dbReference type="VEuPathDB" id="AmoebaDB:EHI5A_079160"/>
<dbReference type="PANTHER" id="PTHR22957:SF337">
    <property type="entry name" value="TBC1 DOMAIN FAMILY MEMBER 5"/>
    <property type="match status" value="1"/>
</dbReference>
<dbReference type="EMBL" id="BDEQ01000001">
    <property type="protein sequence ID" value="GAT94637.1"/>
    <property type="molecule type" value="Genomic_DNA"/>
</dbReference>
<comment type="caution">
    <text evidence="3">The sequence shown here is derived from an EMBL/GenBank/DDBJ whole genome shotgun (WGS) entry which is preliminary data.</text>
</comment>
<reference evidence="3 4" key="1">
    <citation type="submission" date="2016-05" db="EMBL/GenBank/DDBJ databases">
        <title>First whole genome sequencing of Entamoeba histolytica HM1:IMSS-clone-6.</title>
        <authorList>
            <person name="Mukherjee Avik.K."/>
            <person name="Izumyama S."/>
            <person name="Nakada-Tsukui K."/>
            <person name="Nozaki T."/>
        </authorList>
    </citation>
    <scope>NUCLEOTIDE SEQUENCE [LARGE SCALE GENOMIC DNA]</scope>
    <source>
        <strain evidence="3 4">HM1:IMSS clone 6</strain>
    </source>
</reference>
<dbReference type="Proteomes" id="UP000078387">
    <property type="component" value="Unassembled WGS sequence"/>
</dbReference>
<name>A0A5K1VRK4_ENTHI</name>
<dbReference type="Gene3D" id="1.10.8.270">
    <property type="entry name" value="putative rabgap domain of human tbc1 domain family member 14 like domains"/>
    <property type="match status" value="1"/>
</dbReference>
<dbReference type="SUPFAM" id="SSF47923">
    <property type="entry name" value="Ypt/Rab-GAP domain of gyp1p"/>
    <property type="match status" value="2"/>
</dbReference>
<feature type="domain" description="Rab-GAP TBC" evidence="2">
    <location>
        <begin position="30"/>
        <end position="273"/>
    </location>
</feature>
<evidence type="ECO:0000256" key="1">
    <source>
        <dbReference type="ARBA" id="ARBA00022468"/>
    </source>
</evidence>
<dbReference type="PROSITE" id="PS50086">
    <property type="entry name" value="TBC_RABGAP"/>
    <property type="match status" value="1"/>
</dbReference>
<dbReference type="VEuPathDB" id="AmoebaDB:KM1_091210"/>
<evidence type="ECO:0000313" key="3">
    <source>
        <dbReference type="EMBL" id="GAT94637.1"/>
    </source>
</evidence>
<keyword evidence="1" id="KW-0343">GTPase activation</keyword>
<dbReference type="Pfam" id="PF00566">
    <property type="entry name" value="RabGAP-TBC"/>
    <property type="match status" value="1"/>
</dbReference>
<organism evidence="3 4">
    <name type="scientific">Entamoeba histolytica</name>
    <dbReference type="NCBI Taxonomy" id="5759"/>
    <lineage>
        <taxon>Eukaryota</taxon>
        <taxon>Amoebozoa</taxon>
        <taxon>Evosea</taxon>
        <taxon>Archamoebae</taxon>
        <taxon>Mastigamoebida</taxon>
        <taxon>Entamoebidae</taxon>
        <taxon>Entamoeba</taxon>
    </lineage>
</organism>
<protein>
    <submittedName>
        <fullName evidence="3">Rab GTPase activating protein putative</fullName>
    </submittedName>
</protein>
<evidence type="ECO:0000313" key="4">
    <source>
        <dbReference type="Proteomes" id="UP000078387"/>
    </source>
</evidence>